<feature type="domain" description="ABC transporter" evidence="5">
    <location>
        <begin position="2"/>
        <end position="223"/>
    </location>
</feature>
<evidence type="ECO:0000313" key="7">
    <source>
        <dbReference type="Proteomes" id="UP000092607"/>
    </source>
</evidence>
<dbReference type="InterPro" id="IPR017871">
    <property type="entry name" value="ABC_transporter-like_CS"/>
</dbReference>
<dbReference type="GO" id="GO:0016887">
    <property type="term" value="F:ATP hydrolysis activity"/>
    <property type="evidence" value="ECO:0007669"/>
    <property type="project" value="InterPro"/>
</dbReference>
<dbReference type="PROSITE" id="PS00211">
    <property type="entry name" value="ABC_TRANSPORTER_1"/>
    <property type="match status" value="1"/>
</dbReference>
<evidence type="ECO:0000256" key="4">
    <source>
        <dbReference type="ARBA" id="ARBA00022840"/>
    </source>
</evidence>
<dbReference type="PANTHER" id="PTHR46743">
    <property type="entry name" value="TEICHOIC ACIDS EXPORT ATP-BINDING PROTEIN TAGH"/>
    <property type="match status" value="1"/>
</dbReference>
<dbReference type="InterPro" id="IPR015860">
    <property type="entry name" value="ABC_transpr_TagH-like"/>
</dbReference>
<dbReference type="GO" id="GO:0140359">
    <property type="term" value="F:ABC-type transporter activity"/>
    <property type="evidence" value="ECO:0007669"/>
    <property type="project" value="InterPro"/>
</dbReference>
<dbReference type="InterPro" id="IPR027417">
    <property type="entry name" value="P-loop_NTPase"/>
</dbReference>
<evidence type="ECO:0000259" key="5">
    <source>
        <dbReference type="PROSITE" id="PS50893"/>
    </source>
</evidence>
<gene>
    <name evidence="6" type="ORF">A9309_04380</name>
</gene>
<comment type="caution">
    <text evidence="6">The sequence shown here is derived from an EMBL/GenBank/DDBJ whole genome shotgun (WGS) entry which is preliminary data.</text>
</comment>
<dbReference type="Proteomes" id="UP000092607">
    <property type="component" value="Unassembled WGS sequence"/>
</dbReference>
<protein>
    <submittedName>
        <fullName evidence="6">ABC transporter ATP-binding protein</fullName>
    </submittedName>
</protein>
<dbReference type="SUPFAM" id="SSF52540">
    <property type="entry name" value="P-loop containing nucleoside triphosphate hydrolases"/>
    <property type="match status" value="1"/>
</dbReference>
<dbReference type="InterPro" id="IPR003593">
    <property type="entry name" value="AAA+_ATPase"/>
</dbReference>
<dbReference type="GO" id="GO:0005524">
    <property type="term" value="F:ATP binding"/>
    <property type="evidence" value="ECO:0007669"/>
    <property type="project" value="UniProtKB-KW"/>
</dbReference>
<organism evidence="6 7">
    <name type="scientific">Moraxella lacunata</name>
    <dbReference type="NCBI Taxonomy" id="477"/>
    <lineage>
        <taxon>Bacteria</taxon>
        <taxon>Pseudomonadati</taxon>
        <taxon>Pseudomonadota</taxon>
        <taxon>Gammaproteobacteria</taxon>
        <taxon>Moraxellales</taxon>
        <taxon>Moraxellaceae</taxon>
        <taxon>Moraxella</taxon>
    </lineage>
</organism>
<name>A0A1B8Q511_MORLA</name>
<dbReference type="CDD" id="cd03220">
    <property type="entry name" value="ABC_KpsT_Wzt"/>
    <property type="match status" value="1"/>
</dbReference>
<dbReference type="EMBL" id="LZMS01000040">
    <property type="protein sequence ID" value="OBX64747.1"/>
    <property type="molecule type" value="Genomic_DNA"/>
</dbReference>
<dbReference type="InterPro" id="IPR003439">
    <property type="entry name" value="ABC_transporter-like_ATP-bd"/>
</dbReference>
<dbReference type="PANTHER" id="PTHR46743:SF2">
    <property type="entry name" value="TEICHOIC ACIDS EXPORT ATP-BINDING PROTEIN TAGH"/>
    <property type="match status" value="1"/>
</dbReference>
<keyword evidence="2" id="KW-0813">Transport</keyword>
<evidence type="ECO:0000256" key="3">
    <source>
        <dbReference type="ARBA" id="ARBA00022741"/>
    </source>
</evidence>
<dbReference type="SMART" id="SM00382">
    <property type="entry name" value="AAA"/>
    <property type="match status" value="1"/>
</dbReference>
<dbReference type="Gene3D" id="3.40.50.300">
    <property type="entry name" value="P-loop containing nucleotide triphosphate hydrolases"/>
    <property type="match status" value="1"/>
</dbReference>
<keyword evidence="4 6" id="KW-0067">ATP-binding</keyword>
<dbReference type="AlphaFoldDB" id="A0A1B8Q511"/>
<dbReference type="Pfam" id="PF00005">
    <property type="entry name" value="ABC_tran"/>
    <property type="match status" value="1"/>
</dbReference>
<proteinExistence type="inferred from homology"/>
<reference evidence="6 7" key="1">
    <citation type="submission" date="2016-06" db="EMBL/GenBank/DDBJ databases">
        <title>Draft genome of Moraxella lacunata CCUG 57757A.</title>
        <authorList>
            <person name="Salva-Serra F."/>
            <person name="Engstrom-Jakobsson H."/>
            <person name="Thorell K."/>
            <person name="Gonzales-Siles L."/>
            <person name="Karlsson R."/>
            <person name="Boulund F."/>
            <person name="Engstrand L."/>
            <person name="Kristiansson E."/>
            <person name="Moore E."/>
        </authorList>
    </citation>
    <scope>NUCLEOTIDE SEQUENCE [LARGE SCALE GENOMIC DNA]</scope>
    <source>
        <strain evidence="6 7">CCUG 57757A</strain>
    </source>
</reference>
<dbReference type="PROSITE" id="PS50893">
    <property type="entry name" value="ABC_TRANSPORTER_2"/>
    <property type="match status" value="1"/>
</dbReference>
<dbReference type="InterPro" id="IPR050683">
    <property type="entry name" value="Bact_Polysacc_Export_ATP-bd"/>
</dbReference>
<dbReference type="OrthoDB" id="9778870at2"/>
<dbReference type="RefSeq" id="WP_065255203.1">
    <property type="nucleotide sequence ID" value="NZ_JARDJM010000006.1"/>
</dbReference>
<evidence type="ECO:0000313" key="6">
    <source>
        <dbReference type="EMBL" id="OBX64747.1"/>
    </source>
</evidence>
<evidence type="ECO:0000256" key="1">
    <source>
        <dbReference type="ARBA" id="ARBA00005417"/>
    </source>
</evidence>
<dbReference type="GO" id="GO:0016020">
    <property type="term" value="C:membrane"/>
    <property type="evidence" value="ECO:0007669"/>
    <property type="project" value="InterPro"/>
</dbReference>
<comment type="similarity">
    <text evidence="1">Belongs to the ABC transporter superfamily.</text>
</comment>
<accession>A0A1B8Q511</accession>
<evidence type="ECO:0000256" key="2">
    <source>
        <dbReference type="ARBA" id="ARBA00022448"/>
    </source>
</evidence>
<keyword evidence="3" id="KW-0547">Nucleotide-binding</keyword>
<sequence length="223" mass="25052">MIEIKNITKSFMTPHGRHYLFKDLNLTIADKQSVGLLGRNGAGKSTLLRIICGLDTPDKGEVVTDSTISWPVGVAGGFQGSLTGRQNVRFVCRLYSSGDYIDEKIRFVEEFADIGKYFDMPVKSYSSGMRSRLTFGLSLAFDFDYYMLDEVSAVGDAAFRKRSEEILEARREQAGFLMVSHNLKDIEKNCDIGIVLMEQTAKVFADPKEAIEVYNKHVHKAKK</sequence>